<evidence type="ECO:0000313" key="2">
    <source>
        <dbReference type="Proteomes" id="UP001597201"/>
    </source>
</evidence>
<gene>
    <name evidence="1" type="ORF">ACFQ39_04390</name>
</gene>
<reference evidence="2" key="1">
    <citation type="journal article" date="2019" name="Int. J. Syst. Evol. Microbiol.">
        <title>The Global Catalogue of Microorganisms (GCM) 10K type strain sequencing project: providing services to taxonomists for standard genome sequencing and annotation.</title>
        <authorList>
            <consortium name="The Broad Institute Genomics Platform"/>
            <consortium name="The Broad Institute Genome Sequencing Center for Infectious Disease"/>
            <person name="Wu L."/>
            <person name="Ma J."/>
        </authorList>
    </citation>
    <scope>NUCLEOTIDE SEQUENCE [LARGE SCALE GENOMIC DNA]</scope>
    <source>
        <strain evidence="2">CCUG 61485</strain>
    </source>
</reference>
<name>A0ABW3Y1E9_9FLAO</name>
<comment type="caution">
    <text evidence="1">The sequence shown here is derived from an EMBL/GenBank/DDBJ whole genome shotgun (WGS) entry which is preliminary data.</text>
</comment>
<dbReference type="RefSeq" id="WP_377176768.1">
    <property type="nucleotide sequence ID" value="NZ_JBHTMY010000002.1"/>
</dbReference>
<keyword evidence="2" id="KW-1185">Reference proteome</keyword>
<proteinExistence type="predicted"/>
<evidence type="ECO:0008006" key="3">
    <source>
        <dbReference type="Google" id="ProtNLM"/>
    </source>
</evidence>
<accession>A0ABW3Y1E9</accession>
<dbReference type="EMBL" id="JBHTMY010000002">
    <property type="protein sequence ID" value="MFD1314842.1"/>
    <property type="molecule type" value="Genomic_DNA"/>
</dbReference>
<dbReference type="Proteomes" id="UP001597201">
    <property type="component" value="Unassembled WGS sequence"/>
</dbReference>
<sequence length="422" mass="46863">MSKKIFAVIAIFCGMMGIAQKNNSSPYSYFGIGDQVTLKSVEEMSMGRIGVSNDSPFQLSLTNPASYGSLLYTTYVFSGGNKMTKFEDDNDSQTSSHAGFTYLALGIPLGENQGMALGLQLNTSVGYSLLSYSLDAEENIIQVEEFQGSGGTNRVFLGYGYKLPFGLSLGVEAAYIFGSIENSIRDRRAGVQLATKYRVDSWVDGFEFKTGAQYTASLPQELKLKLGVSAVLGNDLTEDSDEILYSLNNSPSSTEVIVDTLYTNNYRSNINFPLKTVFGGGIGKDNVWFAGVEYEFMDAISLEGDFYEQQTTYQYTESNRLSVGGSFIPNFNAISKYWQRIEYRAGFNYKKLGLNINDTDIDDYGITFGVGLPVGFQLSRVNLGFELGTRGDNKDNLVKENYFNFRLSLSLSDKWFRKRQLN</sequence>
<protein>
    <recommendedName>
        <fullName evidence="3">Long-chain fatty acid transport protein</fullName>
    </recommendedName>
</protein>
<evidence type="ECO:0000313" key="1">
    <source>
        <dbReference type="EMBL" id="MFD1314842.1"/>
    </source>
</evidence>
<organism evidence="1 2">
    <name type="scientific">Namhaeicola litoreus</name>
    <dbReference type="NCBI Taxonomy" id="1052145"/>
    <lineage>
        <taxon>Bacteria</taxon>
        <taxon>Pseudomonadati</taxon>
        <taxon>Bacteroidota</taxon>
        <taxon>Flavobacteriia</taxon>
        <taxon>Flavobacteriales</taxon>
        <taxon>Flavobacteriaceae</taxon>
        <taxon>Namhaeicola</taxon>
    </lineage>
</organism>